<evidence type="ECO:0000256" key="1">
    <source>
        <dbReference type="SAM" id="Phobius"/>
    </source>
</evidence>
<evidence type="ECO:0000313" key="3">
    <source>
        <dbReference type="EMBL" id="AIF69426.1"/>
    </source>
</evidence>
<dbReference type="PANTHER" id="PTHR42204:SF1">
    <property type="entry name" value="INTEGRAL MEMBRANE PROTEIN"/>
    <property type="match status" value="1"/>
</dbReference>
<keyword evidence="1" id="KW-0472">Membrane</keyword>
<feature type="domain" description="DUF112" evidence="2">
    <location>
        <begin position="6"/>
        <end position="372"/>
    </location>
</feature>
<feature type="transmembrane region" description="Helical" evidence="1">
    <location>
        <begin position="170"/>
        <end position="187"/>
    </location>
</feature>
<dbReference type="AlphaFoldDB" id="A0A075LTH1"/>
<dbReference type="Proteomes" id="UP000027981">
    <property type="component" value="Chromosome"/>
</dbReference>
<reference evidence="4" key="1">
    <citation type="submission" date="2013-06" db="EMBL/GenBank/DDBJ databases">
        <title>Complete Genome Sequence of Hyperthermophilic Palaeococcus pacificus DY20341T, Isolated from a Deep-Sea Hydrothermal Sediments.</title>
        <authorList>
            <person name="Zeng X."/>
            <person name="Shao Z."/>
        </authorList>
    </citation>
    <scope>NUCLEOTIDE SEQUENCE [LARGE SCALE GENOMIC DNA]</scope>
    <source>
        <strain evidence="4">DY20341</strain>
    </source>
</reference>
<proteinExistence type="predicted"/>
<sequence>MLKEFFLGLLGGTLSGVTPALHVNTLGALLSKLNTGFGSFEFVLLVYVMGLTHTFLDAIPSTFLGVPEEDTSLSVLPAHKLVLQGKGLEVINIALTSSMLAVLFSIPLIPIYSTIASLYKPEIGKLFVLILAIFLILTEKGIKKLYALLIFLFAGTLGILIDELPLKEPYFHIFVGLFGVPAILLGMKSKKVEIGDERIEMSKWSILGFSLLGTFLGALASLLPAFTSSQAALIGSFFSKEERSFLTIVFSVNTANFFFSMENFYLTERARNGILILVKEAYPILNQNEFLMLVLSSLATAFVVVAYGLGLTKILGGVMLKVDYKKLSLGTLAFIAILSLYFDGILGLFILSAASLIGYTAVVLGVKRTNCMGVLMLKILIK</sequence>
<keyword evidence="4" id="KW-1185">Reference proteome</keyword>
<name>A0A075LTH1_9EURY</name>
<keyword evidence="1" id="KW-1133">Transmembrane helix</keyword>
<feature type="transmembrane region" description="Helical" evidence="1">
    <location>
        <begin position="348"/>
        <end position="366"/>
    </location>
</feature>
<dbReference type="PANTHER" id="PTHR42204">
    <property type="entry name" value="INTEGRAL MEMBRANE PROTEIN"/>
    <property type="match status" value="1"/>
</dbReference>
<keyword evidence="1" id="KW-0812">Transmembrane</keyword>
<feature type="transmembrane region" description="Helical" evidence="1">
    <location>
        <begin position="290"/>
        <end position="312"/>
    </location>
</feature>
<protein>
    <recommendedName>
        <fullName evidence="2">DUF112 domain-containing protein</fullName>
    </recommendedName>
</protein>
<dbReference type="GeneID" id="24842138"/>
<dbReference type="STRING" id="1343739.PAP_05075"/>
<gene>
    <name evidence="3" type="ORF">PAP_05075</name>
</gene>
<reference evidence="3 4" key="2">
    <citation type="journal article" date="2015" name="Genome Announc.">
        <title>Complete Genome Sequence of Hyperthermophilic Piezophilic Archaeon Palaeococcus pacificus DY20341T, Isolated from Deep-Sea Hydrothermal Sediments.</title>
        <authorList>
            <person name="Zeng X."/>
            <person name="Jebbar M."/>
            <person name="Shao Z."/>
        </authorList>
    </citation>
    <scope>NUCLEOTIDE SEQUENCE [LARGE SCALE GENOMIC DNA]</scope>
    <source>
        <strain evidence="3 4">DY20341</strain>
    </source>
</reference>
<dbReference type="Pfam" id="PF01970">
    <property type="entry name" value="TctA"/>
    <property type="match status" value="1"/>
</dbReference>
<dbReference type="InterPro" id="IPR002823">
    <property type="entry name" value="DUF112_TM"/>
</dbReference>
<feature type="transmembrane region" description="Helical" evidence="1">
    <location>
        <begin position="44"/>
        <end position="66"/>
    </location>
</feature>
<feature type="transmembrane region" description="Helical" evidence="1">
    <location>
        <begin position="118"/>
        <end position="138"/>
    </location>
</feature>
<dbReference type="RefSeq" id="WP_048164985.1">
    <property type="nucleotide sequence ID" value="NZ_CP006019.1"/>
</dbReference>
<accession>A0A075LTH1</accession>
<organism evidence="3 4">
    <name type="scientific">Palaeococcus pacificus DY20341</name>
    <dbReference type="NCBI Taxonomy" id="1343739"/>
    <lineage>
        <taxon>Archaea</taxon>
        <taxon>Methanobacteriati</taxon>
        <taxon>Methanobacteriota</taxon>
        <taxon>Thermococci</taxon>
        <taxon>Thermococcales</taxon>
        <taxon>Thermococcaceae</taxon>
        <taxon>Palaeococcus</taxon>
    </lineage>
</organism>
<dbReference type="KEGG" id="ppac:PAP_05075"/>
<evidence type="ECO:0000313" key="4">
    <source>
        <dbReference type="Proteomes" id="UP000027981"/>
    </source>
</evidence>
<dbReference type="HOGENOM" id="CLU_043916_0_0_2"/>
<feature type="transmembrane region" description="Helical" evidence="1">
    <location>
        <begin position="207"/>
        <end position="226"/>
    </location>
</feature>
<evidence type="ECO:0000259" key="2">
    <source>
        <dbReference type="Pfam" id="PF01970"/>
    </source>
</evidence>
<dbReference type="EMBL" id="CP006019">
    <property type="protein sequence ID" value="AIF69426.1"/>
    <property type="molecule type" value="Genomic_DNA"/>
</dbReference>
<dbReference type="eggNOG" id="arCOG04469">
    <property type="taxonomic scope" value="Archaea"/>
</dbReference>
<dbReference type="OrthoDB" id="53365at2157"/>
<feature type="transmembrane region" description="Helical" evidence="1">
    <location>
        <begin position="145"/>
        <end position="164"/>
    </location>
</feature>
<feature type="transmembrane region" description="Helical" evidence="1">
    <location>
        <begin position="87"/>
        <end position="112"/>
    </location>
</feature>